<organism evidence="2 3">
    <name type="scientific">Steroidobacter flavus</name>
    <dbReference type="NCBI Taxonomy" id="1842136"/>
    <lineage>
        <taxon>Bacteria</taxon>
        <taxon>Pseudomonadati</taxon>
        <taxon>Pseudomonadota</taxon>
        <taxon>Gammaproteobacteria</taxon>
        <taxon>Steroidobacterales</taxon>
        <taxon>Steroidobacteraceae</taxon>
        <taxon>Steroidobacter</taxon>
    </lineage>
</organism>
<proteinExistence type="predicted"/>
<dbReference type="Pfam" id="PF05762">
    <property type="entry name" value="VWA_CoxE"/>
    <property type="match status" value="1"/>
</dbReference>
<dbReference type="InterPro" id="IPR011195">
    <property type="entry name" value="UCP010256"/>
</dbReference>
<dbReference type="RefSeq" id="WP_380596539.1">
    <property type="nucleotide sequence ID" value="NZ_JBHSDU010000003.1"/>
</dbReference>
<dbReference type="Proteomes" id="UP001595904">
    <property type="component" value="Unassembled WGS sequence"/>
</dbReference>
<evidence type="ECO:0000313" key="3">
    <source>
        <dbReference type="Proteomes" id="UP001595904"/>
    </source>
</evidence>
<evidence type="ECO:0000256" key="1">
    <source>
        <dbReference type="SAM" id="MobiDB-lite"/>
    </source>
</evidence>
<accession>A0ABV8SSD2</accession>
<keyword evidence="3" id="KW-1185">Reference proteome</keyword>
<name>A0ABV8SSD2_9GAMM</name>
<evidence type="ECO:0000313" key="2">
    <source>
        <dbReference type="EMBL" id="MFC4309488.1"/>
    </source>
</evidence>
<dbReference type="PIRSF" id="PIRSF010256">
    <property type="entry name" value="CoxE_vWa"/>
    <property type="match status" value="1"/>
</dbReference>
<dbReference type="EMBL" id="JBHSDU010000003">
    <property type="protein sequence ID" value="MFC4309488.1"/>
    <property type="molecule type" value="Genomic_DNA"/>
</dbReference>
<dbReference type="PANTHER" id="PTHR39338">
    <property type="entry name" value="BLL5662 PROTEIN-RELATED"/>
    <property type="match status" value="1"/>
</dbReference>
<dbReference type="PANTHER" id="PTHR39338:SF5">
    <property type="entry name" value="BLR6139 PROTEIN"/>
    <property type="match status" value="1"/>
</dbReference>
<dbReference type="InterPro" id="IPR036465">
    <property type="entry name" value="vWFA_dom_sf"/>
</dbReference>
<gene>
    <name evidence="2" type="ORF">ACFPN2_10400</name>
</gene>
<dbReference type="SUPFAM" id="SSF53300">
    <property type="entry name" value="vWA-like"/>
    <property type="match status" value="1"/>
</dbReference>
<sequence length="499" mass="56451">MDQLLTNFIRALRNADVRISPAETLDAFSTVQLVGYRDRQLLKDSLALVLPKTPDEKAAFDTCFDQFFSFRERSPLPASDASGSDGDSSATDDGDDAQPGNADAGGSGESQGKRTGRGEGGSNAVHVARETTDETESLGIGEMSAAQSALGQLLTRANTIEINVAISAAGQQVKVHQIELFTQKGLYTRRILDAMGHTELQQEIFTLMASDAIPDRRLAQDLGRRRDWLHERIRDYVEHQFLLHADVTGRRLRESLLRNLRLSTLEQRHHRLLHDLVHRMARKLVAAYSRRRKVFRRGQLHVPRTLRRNLKYDDAIFDLHWKSVKTDQPKVFAICDVSGSVANYARFMLMFLYSLEEVLPKVRSFAFSSDLGEISNLFARNDIDDAIALALRQYGNGSTDYGQALADFRKLCLEEIDKRSTVIILGDARNNYGDPRTDVLKEVYDRARRVIWLNPESRPAWNTGDSEMRHYAPYCHQVDECGTLTQLERVVSRLLQSQR</sequence>
<comment type="caution">
    <text evidence="2">The sequence shown here is derived from an EMBL/GenBank/DDBJ whole genome shotgun (WGS) entry which is preliminary data.</text>
</comment>
<feature type="region of interest" description="Disordered" evidence="1">
    <location>
        <begin position="75"/>
        <end position="126"/>
    </location>
</feature>
<feature type="compositionally biased region" description="Low complexity" evidence="1">
    <location>
        <begin position="78"/>
        <end position="89"/>
    </location>
</feature>
<reference evidence="3" key="1">
    <citation type="journal article" date="2019" name="Int. J. Syst. Evol. Microbiol.">
        <title>The Global Catalogue of Microorganisms (GCM) 10K type strain sequencing project: providing services to taxonomists for standard genome sequencing and annotation.</title>
        <authorList>
            <consortium name="The Broad Institute Genomics Platform"/>
            <consortium name="The Broad Institute Genome Sequencing Center for Infectious Disease"/>
            <person name="Wu L."/>
            <person name="Ma J."/>
        </authorList>
    </citation>
    <scope>NUCLEOTIDE SEQUENCE [LARGE SCALE GENOMIC DNA]</scope>
    <source>
        <strain evidence="3">CGMCC 1.10759</strain>
    </source>
</reference>
<dbReference type="InterPro" id="IPR008912">
    <property type="entry name" value="Uncharacterised_CoxE"/>
</dbReference>
<protein>
    <submittedName>
        <fullName evidence="2">VWA domain-containing protein</fullName>
    </submittedName>
</protein>